<evidence type="ECO:0000313" key="8">
    <source>
        <dbReference type="Proteomes" id="UP000243807"/>
    </source>
</evidence>
<evidence type="ECO:0000256" key="2">
    <source>
        <dbReference type="ARBA" id="ARBA00023136"/>
    </source>
</evidence>
<keyword evidence="3 4" id="KW-0998">Cell outer membrane</keyword>
<dbReference type="AlphaFoldDB" id="A0A1P8UEL5"/>
<organism evidence="7 8">
    <name type="scientific">Acidihalobacter ferrooxydans</name>
    <dbReference type="NCBI Taxonomy" id="1765967"/>
    <lineage>
        <taxon>Bacteria</taxon>
        <taxon>Pseudomonadati</taxon>
        <taxon>Pseudomonadota</taxon>
        <taxon>Gammaproteobacteria</taxon>
        <taxon>Chromatiales</taxon>
        <taxon>Ectothiorhodospiraceae</taxon>
        <taxon>Acidihalobacter</taxon>
    </lineage>
</organism>
<name>A0A1P8UEL5_9GAMM</name>
<reference evidence="7 8" key="1">
    <citation type="submission" date="2017-01" db="EMBL/GenBank/DDBJ databases">
        <title>Draft sequence of Acidihalobacter ferrooxidans strain DSM 14175 (strain V8).</title>
        <authorList>
            <person name="Khaleque H.N."/>
            <person name="Ramsay J.P."/>
            <person name="Murphy R.J.T."/>
            <person name="Kaksonen A.H."/>
            <person name="Boxall N.J."/>
            <person name="Watkin E.L.J."/>
        </authorList>
    </citation>
    <scope>NUCLEOTIDE SEQUENCE [LARGE SCALE GENOMIC DNA]</scope>
    <source>
        <strain evidence="7 8">V8</strain>
    </source>
</reference>
<dbReference type="Gene3D" id="3.30.1450.10">
    <property type="match status" value="1"/>
</dbReference>
<dbReference type="GO" id="GO:0051205">
    <property type="term" value="P:protein insertion into membrane"/>
    <property type="evidence" value="ECO:0007669"/>
    <property type="project" value="UniProtKB-UniRule"/>
</dbReference>
<dbReference type="KEGG" id="afy:BW247_03245"/>
<dbReference type="GO" id="GO:0043165">
    <property type="term" value="P:Gram-negative-bacterium-type cell outer membrane assembly"/>
    <property type="evidence" value="ECO:0007669"/>
    <property type="project" value="UniProtKB-UniRule"/>
</dbReference>
<evidence type="ECO:0000259" key="6">
    <source>
        <dbReference type="Pfam" id="PF04355"/>
    </source>
</evidence>
<comment type="similarity">
    <text evidence="4">Belongs to the BamE family.</text>
</comment>
<keyword evidence="2 4" id="KW-0472">Membrane</keyword>
<dbReference type="InterPro" id="IPR007450">
    <property type="entry name" value="BamE_dom"/>
</dbReference>
<dbReference type="Pfam" id="PF04355">
    <property type="entry name" value="BamE"/>
    <property type="match status" value="1"/>
</dbReference>
<keyword evidence="4" id="KW-0449">Lipoprotein</keyword>
<comment type="subunit">
    <text evidence="4">Part of the Bam complex.</text>
</comment>
<gene>
    <name evidence="4" type="primary">bamE</name>
    <name evidence="7" type="ORF">BW247_03245</name>
</gene>
<dbReference type="Proteomes" id="UP000243807">
    <property type="component" value="Chromosome"/>
</dbReference>
<dbReference type="InterPro" id="IPR037873">
    <property type="entry name" value="BamE-like"/>
</dbReference>
<dbReference type="STRING" id="1765967.BW247_03245"/>
<feature type="chain" id="PRO_5013416843" description="Outer membrane protein assembly factor BamE" evidence="5">
    <location>
        <begin position="23"/>
        <end position="111"/>
    </location>
</feature>
<comment type="function">
    <text evidence="4">Part of the outer membrane protein assembly complex, which is involved in assembly and insertion of beta-barrel proteins into the outer membrane.</text>
</comment>
<keyword evidence="1 4" id="KW-0732">Signal</keyword>
<dbReference type="PANTHER" id="PTHR37482:SF1">
    <property type="entry name" value="OUTER MEMBRANE PROTEIN ASSEMBLY FACTOR BAME"/>
    <property type="match status" value="1"/>
</dbReference>
<evidence type="ECO:0000313" key="7">
    <source>
        <dbReference type="EMBL" id="APZ42228.1"/>
    </source>
</evidence>
<dbReference type="PROSITE" id="PS51257">
    <property type="entry name" value="PROKAR_LIPOPROTEIN"/>
    <property type="match status" value="1"/>
</dbReference>
<feature type="signal peptide" evidence="5">
    <location>
        <begin position="1"/>
        <end position="22"/>
    </location>
</feature>
<sequence>MKRLLIASMAAMILSLSGCSWFEGYRPPIQQGNVVSSQQVARLQPGMSKEQVRFIIGDPMLVDPFDPNRWDYTYYDQPSFGKTTTHHLTLYFSHGQLARIVGKGATTVTRK</sequence>
<dbReference type="RefSeq" id="WP_076835704.1">
    <property type="nucleotide sequence ID" value="NZ_CP019434.1"/>
</dbReference>
<dbReference type="GO" id="GO:0030674">
    <property type="term" value="F:protein-macromolecule adaptor activity"/>
    <property type="evidence" value="ECO:0007669"/>
    <property type="project" value="TreeGrafter"/>
</dbReference>
<accession>A0A1P8UEL5</accession>
<evidence type="ECO:0000256" key="4">
    <source>
        <dbReference type="HAMAP-Rule" id="MF_00925"/>
    </source>
</evidence>
<dbReference type="HAMAP" id="MF_00925">
    <property type="entry name" value="OM_assembly_BamE"/>
    <property type="match status" value="1"/>
</dbReference>
<proteinExistence type="inferred from homology"/>
<feature type="domain" description="Outer membrane protein assembly factor BamE" evidence="6">
    <location>
        <begin position="32"/>
        <end position="101"/>
    </location>
</feature>
<evidence type="ECO:0000256" key="1">
    <source>
        <dbReference type="ARBA" id="ARBA00022729"/>
    </source>
</evidence>
<dbReference type="GO" id="GO:1990063">
    <property type="term" value="C:Bam protein complex"/>
    <property type="evidence" value="ECO:0007669"/>
    <property type="project" value="TreeGrafter"/>
</dbReference>
<dbReference type="PANTHER" id="PTHR37482">
    <property type="entry name" value="OUTER MEMBRANE PROTEIN ASSEMBLY FACTOR BAME"/>
    <property type="match status" value="1"/>
</dbReference>
<dbReference type="EMBL" id="CP019434">
    <property type="protein sequence ID" value="APZ42228.1"/>
    <property type="molecule type" value="Genomic_DNA"/>
</dbReference>
<protein>
    <recommendedName>
        <fullName evidence="4">Outer membrane protein assembly factor BamE</fullName>
    </recommendedName>
</protein>
<dbReference type="InterPro" id="IPR026592">
    <property type="entry name" value="BamE"/>
</dbReference>
<comment type="subcellular location">
    <subcellularLocation>
        <location evidence="4">Cell outer membrane</location>
        <topology evidence="4">Lipid-anchor</topology>
    </subcellularLocation>
</comment>
<keyword evidence="8" id="KW-1185">Reference proteome</keyword>
<evidence type="ECO:0000256" key="3">
    <source>
        <dbReference type="ARBA" id="ARBA00023237"/>
    </source>
</evidence>
<keyword evidence="4" id="KW-0564">Palmitate</keyword>
<evidence type="ECO:0000256" key="5">
    <source>
        <dbReference type="SAM" id="SignalP"/>
    </source>
</evidence>